<dbReference type="KEGG" id="mac:MA_1644"/>
<keyword evidence="1" id="KW-0812">Transmembrane</keyword>
<dbReference type="Proteomes" id="UP000002487">
    <property type="component" value="Chromosome"/>
</dbReference>
<gene>
    <name evidence="2" type="ordered locus">MA_1644</name>
</gene>
<protein>
    <submittedName>
        <fullName evidence="2">Uncharacterized protein</fullName>
    </submittedName>
</protein>
<dbReference type="EnsemblBacteria" id="AAM05052">
    <property type="protein sequence ID" value="AAM05052"/>
    <property type="gene ID" value="MA_1644"/>
</dbReference>
<keyword evidence="3" id="KW-1185">Reference proteome</keyword>
<accession>Q8TQA6</accession>
<name>Q8TQA6_METAC</name>
<feature type="transmembrane region" description="Helical" evidence="1">
    <location>
        <begin position="6"/>
        <end position="25"/>
    </location>
</feature>
<feature type="transmembrane region" description="Helical" evidence="1">
    <location>
        <begin position="46"/>
        <end position="64"/>
    </location>
</feature>
<dbReference type="HOGENOM" id="CLU_2550210_0_0_2"/>
<evidence type="ECO:0000313" key="3">
    <source>
        <dbReference type="Proteomes" id="UP000002487"/>
    </source>
</evidence>
<organism evidence="2 3">
    <name type="scientific">Methanosarcina acetivorans (strain ATCC 35395 / DSM 2834 / JCM 12185 / C2A)</name>
    <dbReference type="NCBI Taxonomy" id="188937"/>
    <lineage>
        <taxon>Archaea</taxon>
        <taxon>Methanobacteriati</taxon>
        <taxon>Methanobacteriota</taxon>
        <taxon>Stenosarchaea group</taxon>
        <taxon>Methanomicrobia</taxon>
        <taxon>Methanosarcinales</taxon>
        <taxon>Methanosarcinaceae</taxon>
        <taxon>Methanosarcina</taxon>
    </lineage>
</organism>
<dbReference type="STRING" id="188937.MA_1644"/>
<sequence length="82" mass="9466">MINILPVRFTGISPYFIFLCLRNFFKESSKNKTIFFGGINMQKVESTVFHFLCIIYIFSISSILKQKGLDEIGPYVFQSLVS</sequence>
<dbReference type="EMBL" id="AE010299">
    <property type="protein sequence ID" value="AAM05052.1"/>
    <property type="molecule type" value="Genomic_DNA"/>
</dbReference>
<reference evidence="2 3" key="1">
    <citation type="journal article" date="2002" name="Genome Res.">
        <title>The genome of Methanosarcina acetivorans reveals extensive metabolic and physiological diversity.</title>
        <authorList>
            <person name="Galagan J.E."/>
            <person name="Nusbaum C."/>
            <person name="Roy A."/>
            <person name="Endrizzi M.G."/>
            <person name="Macdonald P."/>
            <person name="FitzHugh W."/>
            <person name="Calvo S."/>
            <person name="Engels R."/>
            <person name="Smirnov S."/>
            <person name="Atnoor D."/>
            <person name="Brown A."/>
            <person name="Allen N."/>
            <person name="Naylor J."/>
            <person name="Stange-Thomann N."/>
            <person name="DeArellano K."/>
            <person name="Johnson R."/>
            <person name="Linton L."/>
            <person name="McEwan P."/>
            <person name="McKernan K."/>
            <person name="Talamas J."/>
            <person name="Tirrell A."/>
            <person name="Ye W."/>
            <person name="Zimmer A."/>
            <person name="Barber R.D."/>
            <person name="Cann I."/>
            <person name="Graham D.E."/>
            <person name="Grahame D.A."/>
            <person name="Guss A."/>
            <person name="Hedderich R."/>
            <person name="Ingram-Smith C."/>
            <person name="Kuettner C.H."/>
            <person name="Krzycki J.A."/>
            <person name="Leigh J.A."/>
            <person name="Li W."/>
            <person name="Liu J."/>
            <person name="Mukhopadhyay B."/>
            <person name="Reeve J.N."/>
            <person name="Smith K."/>
            <person name="Springer T.A."/>
            <person name="Umayam L.A."/>
            <person name="White O."/>
            <person name="White R.H."/>
            <person name="de Macario E.C."/>
            <person name="Ferry J.G."/>
            <person name="Jarrell K.F."/>
            <person name="Jing H."/>
            <person name="Macario A.J.L."/>
            <person name="Paulsen I."/>
            <person name="Pritchett M."/>
            <person name="Sowers K.R."/>
            <person name="Swanson R.V."/>
            <person name="Zinder S.H."/>
            <person name="Lander E."/>
            <person name="Metcalf W.W."/>
            <person name="Birren B."/>
        </authorList>
    </citation>
    <scope>NUCLEOTIDE SEQUENCE [LARGE SCALE GENOMIC DNA]</scope>
    <source>
        <strain evidence="3">ATCC 35395 / DSM 2834 / JCM 12185 / C2A</strain>
    </source>
</reference>
<keyword evidence="1" id="KW-1133">Transmembrane helix</keyword>
<dbReference type="AlphaFoldDB" id="Q8TQA6"/>
<proteinExistence type="predicted"/>
<evidence type="ECO:0000313" key="2">
    <source>
        <dbReference type="EMBL" id="AAM05052.1"/>
    </source>
</evidence>
<dbReference type="InParanoid" id="Q8TQA6"/>
<evidence type="ECO:0000256" key="1">
    <source>
        <dbReference type="SAM" id="Phobius"/>
    </source>
</evidence>
<keyword evidence="1" id="KW-0472">Membrane</keyword>